<dbReference type="RefSeq" id="WP_014437341.1">
    <property type="nucleotide sequence ID" value="NC_017080.1"/>
</dbReference>
<dbReference type="eggNOG" id="COG2327">
    <property type="taxonomic scope" value="Bacteria"/>
</dbReference>
<keyword evidence="3" id="KW-1185">Reference proteome</keyword>
<dbReference type="OrthoDB" id="3733126at2"/>
<dbReference type="STRING" id="1142394.PSMK_19640"/>
<dbReference type="PANTHER" id="PTHR36836">
    <property type="entry name" value="COLANIC ACID BIOSYNTHESIS PROTEIN WCAK"/>
    <property type="match status" value="1"/>
</dbReference>
<dbReference type="EMBL" id="AP012338">
    <property type="protein sequence ID" value="BAM04123.1"/>
    <property type="molecule type" value="Genomic_DNA"/>
</dbReference>
<gene>
    <name evidence="2" type="ordered locus">PSMK_19640</name>
</gene>
<dbReference type="Proteomes" id="UP000007881">
    <property type="component" value="Chromosome"/>
</dbReference>
<evidence type="ECO:0000259" key="1">
    <source>
        <dbReference type="Pfam" id="PF04230"/>
    </source>
</evidence>
<dbReference type="Pfam" id="PF04230">
    <property type="entry name" value="PS_pyruv_trans"/>
    <property type="match status" value="1"/>
</dbReference>
<organism evidence="2 3">
    <name type="scientific">Phycisphaera mikurensis (strain NBRC 102666 / KCTC 22515 / FYK2301M01)</name>
    <dbReference type="NCBI Taxonomy" id="1142394"/>
    <lineage>
        <taxon>Bacteria</taxon>
        <taxon>Pseudomonadati</taxon>
        <taxon>Planctomycetota</taxon>
        <taxon>Phycisphaerae</taxon>
        <taxon>Phycisphaerales</taxon>
        <taxon>Phycisphaeraceae</taxon>
        <taxon>Phycisphaera</taxon>
    </lineage>
</organism>
<evidence type="ECO:0000313" key="2">
    <source>
        <dbReference type="EMBL" id="BAM04123.1"/>
    </source>
</evidence>
<evidence type="ECO:0000313" key="3">
    <source>
        <dbReference type="Proteomes" id="UP000007881"/>
    </source>
</evidence>
<sequence length="424" mass="44222">MPAPNRILFFGSAPTVGDAGIGLAILQELRELFPAAELAIATQTPADYEAFDLSGPVGVGPKPRLRSTGGPLAALASWRRLRALRRRGSASSPPAAARAFEGVGLVVFQGGPQGNDVFLHREKLMELDLRVAAAHAAGAPVVLWGQGFGPFAWSGVGGAAKRRWAGRIFRRVDLIATRDARSAPALRKLGVPAGGGRLVEAADAACRLRVGEADERAAGAALERAGVDASGRVLAVCLRDLRGRYGLGDAGHGRLLAAAAGALDAAADRFDRVLFCSTDYRTGRERDSDLEVMEAVRGRMARGGEAAVITEKLGPAVLAALYGRCRVLLAGRLHPAIFAAGRGTPAVMLAYTGKCDDFMRRLGLAEACLPADAATASEIASRLRRVAERPEAADRRLAEGMDAMRADAAKTVAAVARLVGGGTP</sequence>
<dbReference type="InterPro" id="IPR007345">
    <property type="entry name" value="Polysacch_pyruvyl_Trfase"/>
</dbReference>
<accession>I0IFT5</accession>
<protein>
    <recommendedName>
        <fullName evidence="1">Polysaccharide pyruvyl transferase domain-containing protein</fullName>
    </recommendedName>
</protein>
<name>I0IFT5_PHYMF</name>
<feature type="domain" description="Polysaccharide pyruvyl transferase" evidence="1">
    <location>
        <begin position="17"/>
        <end position="351"/>
    </location>
</feature>
<dbReference type="PANTHER" id="PTHR36836:SF1">
    <property type="entry name" value="COLANIC ACID BIOSYNTHESIS PROTEIN WCAK"/>
    <property type="match status" value="1"/>
</dbReference>
<dbReference type="HOGENOM" id="CLU_646976_0_0_0"/>
<proteinExistence type="predicted"/>
<dbReference type="AlphaFoldDB" id="I0IFT5"/>
<reference evidence="2 3" key="1">
    <citation type="submission" date="2012-02" db="EMBL/GenBank/DDBJ databases">
        <title>Complete genome sequence of Phycisphaera mikurensis NBRC 102666.</title>
        <authorList>
            <person name="Ankai A."/>
            <person name="Hosoyama A."/>
            <person name="Terui Y."/>
            <person name="Sekine M."/>
            <person name="Fukai R."/>
            <person name="Kato Y."/>
            <person name="Nakamura S."/>
            <person name="Yamada-Narita S."/>
            <person name="Kawakoshi A."/>
            <person name="Fukunaga Y."/>
            <person name="Yamazaki S."/>
            <person name="Fujita N."/>
        </authorList>
    </citation>
    <scope>NUCLEOTIDE SEQUENCE [LARGE SCALE GENOMIC DNA]</scope>
    <source>
        <strain evidence="3">NBRC 102666 / KCTC 22515 / FYK2301M01</strain>
    </source>
</reference>
<dbReference type="KEGG" id="phm:PSMK_19640"/>